<organism evidence="2 3">
    <name type="scientific">Cutaneotrichosporon oleaginosum</name>
    <dbReference type="NCBI Taxonomy" id="879819"/>
    <lineage>
        <taxon>Eukaryota</taxon>
        <taxon>Fungi</taxon>
        <taxon>Dikarya</taxon>
        <taxon>Basidiomycota</taxon>
        <taxon>Agaricomycotina</taxon>
        <taxon>Tremellomycetes</taxon>
        <taxon>Trichosporonales</taxon>
        <taxon>Trichosporonaceae</taxon>
        <taxon>Cutaneotrichosporon</taxon>
    </lineage>
</organism>
<dbReference type="Proteomes" id="UP000053611">
    <property type="component" value="Unassembled WGS sequence"/>
</dbReference>
<reference evidence="2 3" key="1">
    <citation type="submission" date="2015-03" db="EMBL/GenBank/DDBJ databases">
        <title>Genomics and transcriptomics of the oil-accumulating basidiomycete yeast T. oleaginosus allow insights into substrate utilization and the diverse evolutionary trajectories of mating systems in fungi.</title>
        <authorList>
            <consortium name="DOE Joint Genome Institute"/>
            <person name="Kourist R."/>
            <person name="Kracht O."/>
            <person name="Bracharz F."/>
            <person name="Lipzen A."/>
            <person name="Nolan M."/>
            <person name="Ohm R."/>
            <person name="Grigoriev I."/>
            <person name="Sun S."/>
            <person name="Heitman J."/>
            <person name="Bruck T."/>
            <person name="Nowrousian M."/>
        </authorList>
    </citation>
    <scope>NUCLEOTIDE SEQUENCE [LARGE SCALE GENOMIC DNA]</scope>
    <source>
        <strain evidence="2 3">IBC0246</strain>
    </source>
</reference>
<feature type="signal peptide" evidence="1">
    <location>
        <begin position="1"/>
        <end position="24"/>
    </location>
</feature>
<name>A0A0J0XVT3_9TREE</name>
<dbReference type="EMBL" id="KQ087182">
    <property type="protein sequence ID" value="KLT45192.1"/>
    <property type="molecule type" value="Genomic_DNA"/>
</dbReference>
<evidence type="ECO:0008006" key="4">
    <source>
        <dbReference type="Google" id="ProtNLM"/>
    </source>
</evidence>
<dbReference type="AlphaFoldDB" id="A0A0J0XVT3"/>
<accession>A0A0J0XVT3</accession>
<keyword evidence="1" id="KW-0732">Signal</keyword>
<evidence type="ECO:0000313" key="3">
    <source>
        <dbReference type="Proteomes" id="UP000053611"/>
    </source>
</evidence>
<evidence type="ECO:0000313" key="2">
    <source>
        <dbReference type="EMBL" id="KLT45192.1"/>
    </source>
</evidence>
<dbReference type="RefSeq" id="XP_018281683.1">
    <property type="nucleotide sequence ID" value="XM_018422069.1"/>
</dbReference>
<sequence>MSKWKGTEWRGLSLIIMLTPRVSACRYAYLGGRTRAEHRPRLGVSPSRANEKHVKRMALRSDLSVSHSVFPGAGNR</sequence>
<proteinExistence type="predicted"/>
<keyword evidence="3" id="KW-1185">Reference proteome</keyword>
<dbReference type="GeneID" id="28982672"/>
<protein>
    <recommendedName>
        <fullName evidence="4">Secreted protein</fullName>
    </recommendedName>
</protein>
<evidence type="ECO:0000256" key="1">
    <source>
        <dbReference type="SAM" id="SignalP"/>
    </source>
</evidence>
<gene>
    <name evidence="2" type="ORF">CC85DRAFT_282685</name>
</gene>
<feature type="chain" id="PRO_5005245597" description="Secreted protein" evidence="1">
    <location>
        <begin position="25"/>
        <end position="76"/>
    </location>
</feature>